<dbReference type="PROSITE" id="PS50146">
    <property type="entry name" value="DAGK"/>
    <property type="match status" value="1"/>
</dbReference>
<evidence type="ECO:0000313" key="3">
    <source>
        <dbReference type="Proteomes" id="UP001152759"/>
    </source>
</evidence>
<dbReference type="SMART" id="SM00046">
    <property type="entry name" value="DAGKc"/>
    <property type="match status" value="1"/>
</dbReference>
<dbReference type="PANTHER" id="PTHR12358:SF111">
    <property type="entry name" value="CERAMIDE KINASE, ISOFORM A"/>
    <property type="match status" value="1"/>
</dbReference>
<dbReference type="InterPro" id="IPR050187">
    <property type="entry name" value="Lipid_Phosphate_FormReg"/>
</dbReference>
<keyword evidence="3" id="KW-1185">Reference proteome</keyword>
<name>A0A9P0F751_BEMTA</name>
<gene>
    <name evidence="2" type="ORF">BEMITA_LOCUS11035</name>
</gene>
<dbReference type="InterPro" id="IPR017438">
    <property type="entry name" value="ATP-NAD_kinase_N"/>
</dbReference>
<dbReference type="Gene3D" id="3.40.50.10330">
    <property type="entry name" value="Probable inorganic polyphosphate/atp-NAD kinase, domain 1"/>
    <property type="match status" value="1"/>
</dbReference>
<dbReference type="GO" id="GO:0006672">
    <property type="term" value="P:ceramide metabolic process"/>
    <property type="evidence" value="ECO:0007669"/>
    <property type="project" value="TreeGrafter"/>
</dbReference>
<dbReference type="InterPro" id="IPR045363">
    <property type="entry name" value="CERK_C"/>
</dbReference>
<sequence>MTIITDICSDLDEVVLLNSFFVKKKRHKVYLNKGILLWELDTNPYTRSTVSVQDILAVDSWPKDGVSCCSHTEKHTSFKISYASKKKKNKWKCEDIIFQNSDQNLVSRWISTLNSFIEALTSRPKRLMMFVNPYGGKKQGVSIFKNVVKPLLDVAKIEVDLTITQRPHHARDTINSSRLQDFDGIVCIGGDGTFSEVMNAVLFLAAKEKGVNINNLHTKIPASLVRIGVIPGGSTDSLAYSLHGTCDIQTAVIHIITGHSTGLDISSVHNGVNFCSFFVTVMAYGFLGDVLKESERFRWLGPKRYDFAGFFQFIQNKGYEVEITFLKQPIQPAADSKCLRDCKRCQLPQRDMRKQIELQKWMKVRGKYWNIAATNVSSACPRSPNGVSPHCHLGDGSIDLVLVKHGSIFNNLRMLLTVSGKKKSVYDLPFVDVHRTSQLKLVTLPQRCRSRDVSSWNCDGEVLEEPAVFIQSHRQVLQVFYRGAEQTLSEARKRRCFCF</sequence>
<dbReference type="InterPro" id="IPR057465">
    <property type="entry name" value="CERK_PH"/>
</dbReference>
<reference evidence="2" key="1">
    <citation type="submission" date="2021-12" db="EMBL/GenBank/DDBJ databases">
        <authorList>
            <person name="King R."/>
        </authorList>
    </citation>
    <scope>NUCLEOTIDE SEQUENCE</scope>
</reference>
<dbReference type="Pfam" id="PF19280">
    <property type="entry name" value="CERK_C"/>
    <property type="match status" value="1"/>
</dbReference>
<proteinExistence type="predicted"/>
<dbReference type="InterPro" id="IPR001206">
    <property type="entry name" value="Diacylglycerol_kinase_cat_dom"/>
</dbReference>
<accession>A0A9P0F751</accession>
<dbReference type="AlphaFoldDB" id="A0A9P0F751"/>
<feature type="domain" description="DAGKc" evidence="1">
    <location>
        <begin position="122"/>
        <end position="271"/>
    </location>
</feature>
<dbReference type="OrthoDB" id="530923at2759"/>
<dbReference type="PANTHER" id="PTHR12358">
    <property type="entry name" value="SPHINGOSINE KINASE"/>
    <property type="match status" value="1"/>
</dbReference>
<dbReference type="Gene3D" id="2.60.200.40">
    <property type="match status" value="1"/>
</dbReference>
<dbReference type="KEGG" id="btab:109034768"/>
<dbReference type="InterPro" id="IPR016064">
    <property type="entry name" value="NAD/diacylglycerol_kinase_sf"/>
</dbReference>
<dbReference type="Pfam" id="PF00781">
    <property type="entry name" value="DAGK_cat"/>
    <property type="match status" value="1"/>
</dbReference>
<dbReference type="EMBL" id="OU963867">
    <property type="protein sequence ID" value="CAH0392523.1"/>
    <property type="molecule type" value="Genomic_DNA"/>
</dbReference>
<evidence type="ECO:0000259" key="1">
    <source>
        <dbReference type="PROSITE" id="PS50146"/>
    </source>
</evidence>
<dbReference type="Proteomes" id="UP001152759">
    <property type="component" value="Chromosome 6"/>
</dbReference>
<protein>
    <recommendedName>
        <fullName evidence="1">DAGKc domain-containing protein</fullName>
    </recommendedName>
</protein>
<dbReference type="SUPFAM" id="SSF111331">
    <property type="entry name" value="NAD kinase/diacylglycerol kinase-like"/>
    <property type="match status" value="1"/>
</dbReference>
<dbReference type="GO" id="GO:0001729">
    <property type="term" value="F:ceramide kinase activity"/>
    <property type="evidence" value="ECO:0007669"/>
    <property type="project" value="TreeGrafter"/>
</dbReference>
<dbReference type="Pfam" id="PF25382">
    <property type="entry name" value="PH_CERK"/>
    <property type="match status" value="1"/>
</dbReference>
<organism evidence="2 3">
    <name type="scientific">Bemisia tabaci</name>
    <name type="common">Sweetpotato whitefly</name>
    <name type="synonym">Aleurodes tabaci</name>
    <dbReference type="NCBI Taxonomy" id="7038"/>
    <lineage>
        <taxon>Eukaryota</taxon>
        <taxon>Metazoa</taxon>
        <taxon>Ecdysozoa</taxon>
        <taxon>Arthropoda</taxon>
        <taxon>Hexapoda</taxon>
        <taxon>Insecta</taxon>
        <taxon>Pterygota</taxon>
        <taxon>Neoptera</taxon>
        <taxon>Paraneoptera</taxon>
        <taxon>Hemiptera</taxon>
        <taxon>Sternorrhyncha</taxon>
        <taxon>Aleyrodoidea</taxon>
        <taxon>Aleyrodidae</taxon>
        <taxon>Aleyrodinae</taxon>
        <taxon>Bemisia</taxon>
    </lineage>
</organism>
<dbReference type="GO" id="GO:0016020">
    <property type="term" value="C:membrane"/>
    <property type="evidence" value="ECO:0007669"/>
    <property type="project" value="GOC"/>
</dbReference>
<evidence type="ECO:0000313" key="2">
    <source>
        <dbReference type="EMBL" id="CAH0392523.1"/>
    </source>
</evidence>